<feature type="domain" description="AB hydrolase-1" evidence="2">
    <location>
        <begin position="238"/>
        <end position="517"/>
    </location>
</feature>
<name>A0A369JHV4_HYPMA</name>
<dbReference type="GO" id="GO:0051920">
    <property type="term" value="F:peroxiredoxin activity"/>
    <property type="evidence" value="ECO:0007669"/>
    <property type="project" value="InterPro"/>
</dbReference>
<dbReference type="SUPFAM" id="SSF69118">
    <property type="entry name" value="AhpD-like"/>
    <property type="match status" value="1"/>
</dbReference>
<dbReference type="InParanoid" id="A0A369JHV4"/>
<dbReference type="SUPFAM" id="SSF53474">
    <property type="entry name" value="alpha/beta-Hydrolases"/>
    <property type="match status" value="1"/>
</dbReference>
<keyword evidence="5" id="KW-1185">Reference proteome</keyword>
<comment type="caution">
    <text evidence="4">The sequence shown here is derived from an EMBL/GenBank/DDBJ whole genome shotgun (WGS) entry which is preliminary data.</text>
</comment>
<dbReference type="InterPro" id="IPR000073">
    <property type="entry name" value="AB_hydrolase_1"/>
</dbReference>
<evidence type="ECO:0000256" key="1">
    <source>
        <dbReference type="SAM" id="MobiDB-lite"/>
    </source>
</evidence>
<feature type="region of interest" description="Disordered" evidence="1">
    <location>
        <begin position="1"/>
        <end position="21"/>
    </location>
</feature>
<organism evidence="4 5">
    <name type="scientific">Hypsizygus marmoreus</name>
    <name type="common">White beech mushroom</name>
    <name type="synonym">Agaricus marmoreus</name>
    <dbReference type="NCBI Taxonomy" id="39966"/>
    <lineage>
        <taxon>Eukaryota</taxon>
        <taxon>Fungi</taxon>
        <taxon>Dikarya</taxon>
        <taxon>Basidiomycota</taxon>
        <taxon>Agaricomycotina</taxon>
        <taxon>Agaricomycetes</taxon>
        <taxon>Agaricomycetidae</taxon>
        <taxon>Agaricales</taxon>
        <taxon>Tricholomatineae</taxon>
        <taxon>Lyophyllaceae</taxon>
        <taxon>Hypsizygus</taxon>
    </lineage>
</organism>
<proteinExistence type="predicted"/>
<dbReference type="Pfam" id="PF00561">
    <property type="entry name" value="Abhydrolase_1"/>
    <property type="match status" value="1"/>
</dbReference>
<evidence type="ECO:0000259" key="2">
    <source>
        <dbReference type="Pfam" id="PF00561"/>
    </source>
</evidence>
<gene>
    <name evidence="4" type="primary">catD</name>
    <name evidence="4" type="ORF">Hypma_013518</name>
</gene>
<dbReference type="OrthoDB" id="9998495at2759"/>
<accession>A0A369JHV4</accession>
<dbReference type="InterPro" id="IPR003779">
    <property type="entry name" value="CMD-like"/>
</dbReference>
<evidence type="ECO:0000313" key="5">
    <source>
        <dbReference type="Proteomes" id="UP000076154"/>
    </source>
</evidence>
<dbReference type="Proteomes" id="UP000076154">
    <property type="component" value="Unassembled WGS sequence"/>
</dbReference>
<protein>
    <submittedName>
        <fullName evidence="4">3-oxoadipate enol-lactonase 2</fullName>
    </submittedName>
</protein>
<dbReference type="PANTHER" id="PTHR34846:SF11">
    <property type="entry name" value="4-CARBOXYMUCONOLACTONE DECARBOXYLASE FAMILY PROTEIN (AFU_ORTHOLOGUE AFUA_6G11590)"/>
    <property type="match status" value="1"/>
</dbReference>
<dbReference type="Gene3D" id="3.40.50.1820">
    <property type="entry name" value="alpha/beta hydrolase"/>
    <property type="match status" value="1"/>
</dbReference>
<dbReference type="Pfam" id="PF02627">
    <property type="entry name" value="CMD"/>
    <property type="match status" value="1"/>
</dbReference>
<dbReference type="InterPro" id="IPR029058">
    <property type="entry name" value="AB_hydrolase_fold"/>
</dbReference>
<dbReference type="Gene3D" id="1.20.1290.10">
    <property type="entry name" value="AhpD-like"/>
    <property type="match status" value="1"/>
</dbReference>
<sequence>MATNKASRLIPGRYPPPGTSPIADAIRVRRGARGVTPLDAALLHVPPVAGGWNSLLGAIRTKGNLPGDVRELMILRVAAINNAAFEWIHHEHVGRDNGLTTAQLYVVRDTDTPLPPSGAILSPLQTSALLFADASTREVKVRKSVTDALLKDLESWARQSNPENVEETTQDLLVEAAAVVATYNMVSRFLVSLDVAGMSDDEVPWPLERKEHFVPVPSPTDATHTIHAITLISSSSAPWIVFANSLLTDLSMWSYLIPYLLSGAPEPVPSESRTYNILIHSQRGHGLSTLPPSPASSVITSFASDISHLLASLNIPTPVHAIVGVSQGGATALAFSRTFPHLARSVVACDTSAKTPAGNREAWAGRIAMVYGVKDGEIGKGREYALNVGMGDLARATVPRWFAAGSRCADGEVERKERNQWVKRMVEKTPVDGFVAGARALSEYDLLLNDDDSQGLFTSPIERVLLVAGSLDGGGKVGNGLNRLREEWNAVRCKDPAARAVEYVEIAGAGHLPMIDETERFAEVLREFVDDF</sequence>
<dbReference type="EMBL" id="LUEZ02000080">
    <property type="protein sequence ID" value="RDB19303.1"/>
    <property type="molecule type" value="Genomic_DNA"/>
</dbReference>
<dbReference type="STRING" id="39966.A0A369JHV4"/>
<evidence type="ECO:0000313" key="4">
    <source>
        <dbReference type="EMBL" id="RDB19303.1"/>
    </source>
</evidence>
<dbReference type="AlphaFoldDB" id="A0A369JHV4"/>
<dbReference type="InterPro" id="IPR029032">
    <property type="entry name" value="AhpD-like"/>
</dbReference>
<evidence type="ECO:0000259" key="3">
    <source>
        <dbReference type="Pfam" id="PF02627"/>
    </source>
</evidence>
<reference evidence="4" key="1">
    <citation type="submission" date="2018-04" db="EMBL/GenBank/DDBJ databases">
        <title>Whole genome sequencing of Hypsizygus marmoreus.</title>
        <authorList>
            <person name="Choi I.-G."/>
            <person name="Min B."/>
            <person name="Kim J.-G."/>
            <person name="Kim S."/>
            <person name="Oh Y.-L."/>
            <person name="Kong W.-S."/>
            <person name="Park H."/>
            <person name="Jeong J."/>
            <person name="Song E.-S."/>
        </authorList>
    </citation>
    <scope>NUCLEOTIDE SEQUENCE [LARGE SCALE GENOMIC DNA]</scope>
    <source>
        <strain evidence="4">51987-8</strain>
    </source>
</reference>
<dbReference type="PANTHER" id="PTHR34846">
    <property type="entry name" value="4-CARBOXYMUCONOLACTONE DECARBOXYLASE FAMILY PROTEIN (AFU_ORTHOLOGUE AFUA_6G11590)"/>
    <property type="match status" value="1"/>
</dbReference>
<feature type="domain" description="Carboxymuconolactone decarboxylase-like" evidence="3">
    <location>
        <begin position="46"/>
        <end position="106"/>
    </location>
</feature>